<dbReference type="RefSeq" id="WP_011993655.1">
    <property type="nucleotide sequence ID" value="NC_009718.1"/>
</dbReference>
<evidence type="ECO:0000313" key="2">
    <source>
        <dbReference type="Proteomes" id="UP000002415"/>
    </source>
</evidence>
<evidence type="ECO:0000313" key="1">
    <source>
        <dbReference type="EMBL" id="ABS60335.1"/>
    </source>
</evidence>
<protein>
    <submittedName>
        <fullName evidence="1">Uncharacterized protein</fullName>
    </submittedName>
</protein>
<organism evidence="1 2">
    <name type="scientific">Fervidobacterium nodosum (strain ATCC 35602 / DSM 5306 / Rt17-B1)</name>
    <dbReference type="NCBI Taxonomy" id="381764"/>
    <lineage>
        <taxon>Bacteria</taxon>
        <taxon>Thermotogati</taxon>
        <taxon>Thermotogota</taxon>
        <taxon>Thermotogae</taxon>
        <taxon>Thermotogales</taxon>
        <taxon>Fervidobacteriaceae</taxon>
        <taxon>Fervidobacterium</taxon>
    </lineage>
</organism>
<dbReference type="OrthoDB" id="46762at2"/>
<keyword evidence="2" id="KW-1185">Reference proteome</keyword>
<dbReference type="HOGENOM" id="CLU_1882671_0_0_0"/>
<dbReference type="EMBL" id="CP000771">
    <property type="protein sequence ID" value="ABS60335.1"/>
    <property type="molecule type" value="Genomic_DNA"/>
</dbReference>
<dbReference type="Proteomes" id="UP000002415">
    <property type="component" value="Chromosome"/>
</dbReference>
<gene>
    <name evidence="1" type="ordered locus">Fnod_0470</name>
</gene>
<dbReference type="AlphaFoldDB" id="A7HKA2"/>
<name>A7HKA2_FERNB</name>
<proteinExistence type="predicted"/>
<dbReference type="KEGG" id="fno:Fnod_0470"/>
<reference evidence="1 2" key="1">
    <citation type="submission" date="2007-07" db="EMBL/GenBank/DDBJ databases">
        <title>Complete sequence of Fervidobacterium nodosum Rt17-B1.</title>
        <authorList>
            <consortium name="US DOE Joint Genome Institute"/>
            <person name="Copeland A."/>
            <person name="Lucas S."/>
            <person name="Lapidus A."/>
            <person name="Barry K."/>
            <person name="Glavina del Rio T."/>
            <person name="Dalin E."/>
            <person name="Tice H."/>
            <person name="Pitluck S."/>
            <person name="Saunders E."/>
            <person name="Brettin T."/>
            <person name="Bruce D."/>
            <person name="Detter J.C."/>
            <person name="Han C."/>
            <person name="Schmutz J."/>
            <person name="Larimer F."/>
            <person name="Land M."/>
            <person name="Hauser L."/>
            <person name="Kyrpides N."/>
            <person name="Mikhailova N."/>
            <person name="Nelson K."/>
            <person name="Gogarten J.P."/>
            <person name="Noll K."/>
            <person name="Richardson P."/>
        </authorList>
    </citation>
    <scope>NUCLEOTIDE SEQUENCE [LARGE SCALE GENOMIC DNA]</scope>
    <source>
        <strain evidence="2">ATCC 35602 / DSM 5306 / Rt17-B1</strain>
    </source>
</reference>
<reference evidence="1 2" key="2">
    <citation type="journal article" date="2009" name="Proc. Natl. Acad. Sci. U.S.A.">
        <title>On the chimeric nature, thermophilic origin, and phylogenetic placement of the Thermotogales.</title>
        <authorList>
            <person name="Zhaxybayeva O."/>
            <person name="Swithers K.S."/>
            <person name="Lapierre P."/>
            <person name="Fournier G.P."/>
            <person name="Bickhart D.M."/>
            <person name="DeBoy R.T."/>
            <person name="Nelson K.E."/>
            <person name="Nesbo C.L."/>
            <person name="Doolittle W.F."/>
            <person name="Gogarten J.P."/>
            <person name="Noll K.M."/>
        </authorList>
    </citation>
    <scope>NUCLEOTIDE SEQUENCE [LARGE SCALE GENOMIC DNA]</scope>
    <source>
        <strain evidence="2">ATCC 35602 / DSM 5306 / Rt17-B1</strain>
    </source>
</reference>
<sequence>MFRKIALVLTLFILLLSSLVFSSSSKSYLYVSFSADNFVGIELRTYTDSYNNLFLNIGVNYIKGGIRFSSKTTNRLYLSPMVFVDYKGYLNFGLVAGWSTVIQNLNGMEFFIEGGGRNIPQKPEAFVTFGANLKF</sequence>
<dbReference type="STRING" id="381764.Fnod_0470"/>
<accession>A7HKA2</accession>